<reference evidence="1 2" key="1">
    <citation type="journal article" date="2011" name="Stand. Genomic Sci.">
        <title>Non-contiguous finished genome sequence and contextual data of the filamentous soil bacterium Ktedonobacter racemifer type strain (SOSP1-21).</title>
        <authorList>
            <person name="Chang Y.J."/>
            <person name="Land M."/>
            <person name="Hauser L."/>
            <person name="Chertkov O."/>
            <person name="Del Rio T.G."/>
            <person name="Nolan M."/>
            <person name="Copeland A."/>
            <person name="Tice H."/>
            <person name="Cheng J.F."/>
            <person name="Lucas S."/>
            <person name="Han C."/>
            <person name="Goodwin L."/>
            <person name="Pitluck S."/>
            <person name="Ivanova N."/>
            <person name="Ovchinikova G."/>
            <person name="Pati A."/>
            <person name="Chen A."/>
            <person name="Palaniappan K."/>
            <person name="Mavromatis K."/>
            <person name="Liolios K."/>
            <person name="Brettin T."/>
            <person name="Fiebig A."/>
            <person name="Rohde M."/>
            <person name="Abt B."/>
            <person name="Goker M."/>
            <person name="Detter J.C."/>
            <person name="Woyke T."/>
            <person name="Bristow J."/>
            <person name="Eisen J.A."/>
            <person name="Markowitz V."/>
            <person name="Hugenholtz P."/>
            <person name="Kyrpides N.C."/>
            <person name="Klenk H.P."/>
            <person name="Lapidus A."/>
        </authorList>
    </citation>
    <scope>NUCLEOTIDE SEQUENCE [LARGE SCALE GENOMIC DNA]</scope>
    <source>
        <strain evidence="2">DSM 44963</strain>
    </source>
</reference>
<dbReference type="RefSeq" id="WP_007916273.1">
    <property type="nucleotide sequence ID" value="NZ_ADVG01000003.1"/>
</dbReference>
<dbReference type="EMBL" id="ADVG01000003">
    <property type="protein sequence ID" value="EFH84600.1"/>
    <property type="molecule type" value="Genomic_DNA"/>
</dbReference>
<comment type="caution">
    <text evidence="1">The sequence shown here is derived from an EMBL/GenBank/DDBJ whole genome shotgun (WGS) entry which is preliminary data.</text>
</comment>
<organism evidence="1 2">
    <name type="scientific">Ktedonobacter racemifer DSM 44963</name>
    <dbReference type="NCBI Taxonomy" id="485913"/>
    <lineage>
        <taxon>Bacteria</taxon>
        <taxon>Bacillati</taxon>
        <taxon>Chloroflexota</taxon>
        <taxon>Ktedonobacteria</taxon>
        <taxon>Ktedonobacterales</taxon>
        <taxon>Ktedonobacteraceae</taxon>
        <taxon>Ktedonobacter</taxon>
    </lineage>
</organism>
<sequence length="99" mass="10459">MVKTQTLSFPIRVPDGMQAQALRLLDASRLAINQIITTLWPQLMPLLARGPVLPGSRSSATCSSALVTATARSAARWSRRAASCAPRPAASASSRVLST</sequence>
<evidence type="ECO:0000313" key="2">
    <source>
        <dbReference type="Proteomes" id="UP000004508"/>
    </source>
</evidence>
<protein>
    <submittedName>
        <fullName evidence="1">Uncharacterized protein</fullName>
    </submittedName>
</protein>
<dbReference type="InParanoid" id="D6TWL7"/>
<keyword evidence="2" id="KW-1185">Reference proteome</keyword>
<accession>D6TWL7</accession>
<gene>
    <name evidence="1" type="ORF">Krac_5680</name>
</gene>
<dbReference type="Proteomes" id="UP000004508">
    <property type="component" value="Unassembled WGS sequence"/>
</dbReference>
<proteinExistence type="predicted"/>
<evidence type="ECO:0000313" key="1">
    <source>
        <dbReference type="EMBL" id="EFH84600.1"/>
    </source>
</evidence>
<name>D6TWL7_KTERA</name>
<dbReference type="AlphaFoldDB" id="D6TWL7"/>